<dbReference type="InterPro" id="IPR022770">
    <property type="entry name" value="IucA/IucC-like_C"/>
</dbReference>
<evidence type="ECO:0000259" key="1">
    <source>
        <dbReference type="Pfam" id="PF06276"/>
    </source>
</evidence>
<reference evidence="2" key="1">
    <citation type="submission" date="2023-09" db="EMBL/GenBank/DDBJ databases">
        <title>Description of first Herbaspirillum huttiense subsp. nephrolepsisexaltata and Herbaspirillum huttiense subsp. lycopersicon.</title>
        <authorList>
            <person name="Poudel M."/>
            <person name="Sharma A."/>
            <person name="Goss E."/>
            <person name="Tapia J.H."/>
            <person name="Harmon C.M."/>
            <person name="Jones J.B."/>
        </authorList>
    </citation>
    <scope>NUCLEOTIDE SEQUENCE</scope>
    <source>
        <strain evidence="2">SE1</strain>
    </source>
</reference>
<accession>A0ABU2EUH2</accession>
<dbReference type="InterPro" id="IPR008090">
    <property type="entry name" value="Fe_iron_reduct"/>
</dbReference>
<dbReference type="EMBL" id="JAVLSJ010000023">
    <property type="protein sequence ID" value="MDR9851822.1"/>
    <property type="molecule type" value="Genomic_DNA"/>
</dbReference>
<feature type="domain" description="Aerobactin siderophore biosynthesis IucA/IucC-like C-terminal" evidence="1">
    <location>
        <begin position="66"/>
        <end position="212"/>
    </location>
</feature>
<sequence>MIPILTPFFPGPLAPLGEALALSPTAPPGALPVLRLINDAAVLKAALVAHARWLDYDGNDLRAVASAWSMAYLGALLPPYCAAASVLEHVFPAAAGQLSVSLDAHGTPSTFHLHSAGHVLPHGSAWERYRPLLQDHLPMLFAALTACSRIPPKILWGNVARHLHVIFDNATQQLPSVTRIETDRAQLLESADGDHGPNPLHDRQRCVRLVEDGRIASRVMYRQCCLYVLLPPGLYCQGCPLDPTQRSG</sequence>
<dbReference type="Proteomes" id="UP001246576">
    <property type="component" value="Unassembled WGS sequence"/>
</dbReference>
<dbReference type="RefSeq" id="WP_134040179.1">
    <property type="nucleotide sequence ID" value="NZ_JAVLSJ010000023.1"/>
</dbReference>
<organism evidence="2 3">
    <name type="scientific">Herbaspirillum huttiense subsp. lycopersici</name>
    <dbReference type="NCBI Taxonomy" id="3074428"/>
    <lineage>
        <taxon>Bacteria</taxon>
        <taxon>Pseudomonadati</taxon>
        <taxon>Pseudomonadota</taxon>
        <taxon>Betaproteobacteria</taxon>
        <taxon>Burkholderiales</taxon>
        <taxon>Oxalobacteraceae</taxon>
        <taxon>Herbaspirillum</taxon>
    </lineage>
</organism>
<proteinExistence type="predicted"/>
<evidence type="ECO:0000313" key="3">
    <source>
        <dbReference type="Proteomes" id="UP001246576"/>
    </source>
</evidence>
<comment type="caution">
    <text evidence="2">The sequence shown here is derived from an EMBL/GenBank/DDBJ whole genome shotgun (WGS) entry which is preliminary data.</text>
</comment>
<protein>
    <submittedName>
        <fullName evidence="2">Siderophore-iron reductase FhuF</fullName>
    </submittedName>
</protein>
<name>A0ABU2EUH2_9BURK</name>
<keyword evidence="3" id="KW-1185">Reference proteome</keyword>
<dbReference type="Pfam" id="PF06276">
    <property type="entry name" value="FhuF"/>
    <property type="match status" value="1"/>
</dbReference>
<evidence type="ECO:0000313" key="2">
    <source>
        <dbReference type="EMBL" id="MDR9851822.1"/>
    </source>
</evidence>
<gene>
    <name evidence="2" type="primary">fhuF</name>
    <name evidence="2" type="ORF">RI048_26595</name>
</gene>
<dbReference type="NCBIfam" id="TIGR03951">
    <property type="entry name" value="Fe_III_red_FhuF"/>
    <property type="match status" value="1"/>
</dbReference>